<accession>A0A7C4CE28</accession>
<evidence type="ECO:0000313" key="2">
    <source>
        <dbReference type="EMBL" id="HGK28344.1"/>
    </source>
</evidence>
<feature type="signal peptide" evidence="1">
    <location>
        <begin position="1"/>
        <end position="21"/>
    </location>
</feature>
<sequence>MSPTHLRLPLLLLSLSLFACSALRVERVDIAADTDDGSLSALTRFLPYPAGWAASLTEDCRVGNSTNRAGDTLCHRALYRFDISNWRDGDITLHLRCAASTGTPGAAEVICIDTFPTLPDTMSLAPGDISAWWNLAAVGNLVGTTHLLPNREFSAVIPESIVARRRAGGYLCFMIRLADETRSGNNWFRLVTSDYARAHATDKPHLTWKK</sequence>
<name>A0A7C4CE28_UNCW3</name>
<evidence type="ECO:0008006" key="3">
    <source>
        <dbReference type="Google" id="ProtNLM"/>
    </source>
</evidence>
<keyword evidence="1" id="KW-0732">Signal</keyword>
<evidence type="ECO:0000256" key="1">
    <source>
        <dbReference type="SAM" id="SignalP"/>
    </source>
</evidence>
<protein>
    <recommendedName>
        <fullName evidence="3">Lipoprotein</fullName>
    </recommendedName>
</protein>
<gene>
    <name evidence="2" type="ORF">ENS41_05255</name>
</gene>
<reference evidence="2" key="1">
    <citation type="journal article" date="2020" name="mSystems">
        <title>Genome- and Community-Level Interaction Insights into Carbon Utilization and Element Cycling Functions of Hydrothermarchaeota in Hydrothermal Sediment.</title>
        <authorList>
            <person name="Zhou Z."/>
            <person name="Liu Y."/>
            <person name="Xu W."/>
            <person name="Pan J."/>
            <person name="Luo Z.H."/>
            <person name="Li M."/>
        </authorList>
    </citation>
    <scope>NUCLEOTIDE SEQUENCE [LARGE SCALE GENOMIC DNA]</scope>
    <source>
        <strain evidence="2">SpSt-488</strain>
    </source>
</reference>
<feature type="chain" id="PRO_5027648069" description="Lipoprotein" evidence="1">
    <location>
        <begin position="22"/>
        <end position="210"/>
    </location>
</feature>
<organism evidence="2">
    <name type="scientific">candidate division WOR-3 bacterium</name>
    <dbReference type="NCBI Taxonomy" id="2052148"/>
    <lineage>
        <taxon>Bacteria</taxon>
        <taxon>Bacteria division WOR-3</taxon>
    </lineage>
</organism>
<dbReference type="AlphaFoldDB" id="A0A7C4CE28"/>
<proteinExistence type="predicted"/>
<dbReference type="PROSITE" id="PS51257">
    <property type="entry name" value="PROKAR_LIPOPROTEIN"/>
    <property type="match status" value="1"/>
</dbReference>
<comment type="caution">
    <text evidence="2">The sequence shown here is derived from an EMBL/GenBank/DDBJ whole genome shotgun (WGS) entry which is preliminary data.</text>
</comment>
<dbReference type="EMBL" id="DSUT01000107">
    <property type="protein sequence ID" value="HGK28344.1"/>
    <property type="molecule type" value="Genomic_DNA"/>
</dbReference>